<feature type="region of interest" description="Disordered" evidence="1">
    <location>
        <begin position="213"/>
        <end position="236"/>
    </location>
</feature>
<dbReference type="KEGG" id="tput:QJT81_17590"/>
<proteinExistence type="predicted"/>
<name>A0AA95HAC8_9GAMM</name>
<organism evidence="2">
    <name type="scientific">Candidatus Thiothrix putei</name>
    <dbReference type="NCBI Taxonomy" id="3080811"/>
    <lineage>
        <taxon>Bacteria</taxon>
        <taxon>Pseudomonadati</taxon>
        <taxon>Pseudomonadota</taxon>
        <taxon>Gammaproteobacteria</taxon>
        <taxon>Thiotrichales</taxon>
        <taxon>Thiotrichaceae</taxon>
        <taxon>Thiothrix</taxon>
    </lineage>
</organism>
<gene>
    <name evidence="2" type="ORF">QJT81_17590</name>
</gene>
<dbReference type="Proteomes" id="UP001301326">
    <property type="component" value="Chromosome"/>
</dbReference>
<protein>
    <submittedName>
        <fullName evidence="2">Uncharacterized protein</fullName>
    </submittedName>
</protein>
<reference evidence="2" key="2">
    <citation type="submission" date="2023-04" db="EMBL/GenBank/DDBJ databases">
        <authorList>
            <person name="Beletskiy A.V."/>
            <person name="Mardanov A.V."/>
            <person name="Ravin N.V."/>
        </authorList>
    </citation>
    <scope>NUCLEOTIDE SEQUENCE</scope>
    <source>
        <strain evidence="2">GKL-02</strain>
    </source>
</reference>
<reference evidence="2" key="1">
    <citation type="journal article" date="2023" name="Int. J. Mol. Sci.">
        <title>Metagenomics Revealed a New Genus 'Candidatus Thiocaldithrix dubininis' gen. nov., sp. nov. and a New Species 'Candidatus Thiothrix putei' sp. nov. in the Family Thiotrichaceae, Some Members of Which Have Traits of Both Na+- and H+-Motive Energetics.</title>
        <authorList>
            <person name="Ravin N.V."/>
            <person name="Muntyan M.S."/>
            <person name="Smolyakov D.D."/>
            <person name="Rudenko T.S."/>
            <person name="Beletsky A.V."/>
            <person name="Mardanov A.V."/>
            <person name="Grabovich M.Y."/>
        </authorList>
    </citation>
    <scope>NUCLEOTIDE SEQUENCE</scope>
    <source>
        <strain evidence="2">GKL-02</strain>
    </source>
</reference>
<sequence>MAHPPLLQRLEDLSCAANSDKAAQHLETLFNISPPGQHWPDEWLGTQPQQASLHAGTLDIALHTLQQTIERFPKLRETAERVALQWDYCQVLEEQRFYDVQWQHSELKKYPAADKVPLNWRGFRTWGFLTPDPPARFVPLLLDEIRLSPNAYHLFLHRLYRKQCFPHPETGLLASEAEAPRLVDQHRAVVMLETLTKPQAYPFAWHPSCEATPHTDTTTSIKKTPPDIKMPLASPVTPAKTAATALAKKPEKAKKSTKQMLPALPRTTRFPTIVAVNQQAQPSDRPTLKLEQALEPLVIPVIATPEIPIPHLPLRQKVAEGARGDQGKTVAPTRAVASEITLPAIVPITAGGDIPMYMEEYTSETQAHSTTGIVDPQKKKKLRLAGNFADSISLKEGNHTISASATWSPKPNWFVSGNASLKQEKLGYSWSAGYADNKPGGWSAQVNNWGPLKPGDGLALDKAVANIGYKVKSETLKKRNLAAAANVSAPLKGKPSLSGTLQWNPTPKVYARTTANVPLEGDKPNWNYAVGYSNPKPGSWKIEYANYGKNDFPGDNLKDGAITVSRSWQF</sequence>
<accession>A0AA95HAC8</accession>
<dbReference type="AlphaFoldDB" id="A0AA95HAC8"/>
<evidence type="ECO:0000256" key="1">
    <source>
        <dbReference type="SAM" id="MobiDB-lite"/>
    </source>
</evidence>
<evidence type="ECO:0000313" key="2">
    <source>
        <dbReference type="EMBL" id="WGZ93591.1"/>
    </source>
</evidence>
<dbReference type="EMBL" id="CP124756">
    <property type="protein sequence ID" value="WGZ93591.1"/>
    <property type="molecule type" value="Genomic_DNA"/>
</dbReference>